<feature type="signal peptide" evidence="15">
    <location>
        <begin position="1"/>
        <end position="18"/>
    </location>
</feature>
<keyword evidence="18" id="KW-1185">Reference proteome</keyword>
<dbReference type="GO" id="GO:0008270">
    <property type="term" value="F:zinc ion binding"/>
    <property type="evidence" value="ECO:0007669"/>
    <property type="project" value="UniProtKB-UniRule"/>
</dbReference>
<keyword evidence="10" id="KW-0443">Lipid metabolism</keyword>
<dbReference type="SUPFAM" id="SSF48239">
    <property type="entry name" value="Terpenoid cyclases/Protein prenyltransferases"/>
    <property type="match status" value="1"/>
</dbReference>
<dbReference type="FunFam" id="1.50.10.20:FF:000007">
    <property type="entry name" value="Protein farnesyltransferase subunit beta"/>
    <property type="match status" value="1"/>
</dbReference>
<keyword evidence="4" id="KW-0597">Phosphoprotein</keyword>
<keyword evidence="5 14" id="KW-0637">Prenyltransferase</keyword>
<dbReference type="CDD" id="cd02893">
    <property type="entry name" value="FTase"/>
    <property type="match status" value="1"/>
</dbReference>
<evidence type="ECO:0000256" key="1">
    <source>
        <dbReference type="ARBA" id="ARBA00010497"/>
    </source>
</evidence>
<comment type="similarity">
    <text evidence="1 14">Belongs to the protein prenyltransferase subunit beta family.</text>
</comment>
<sequence length="462" mass="51492">MCWSFVLLVCFNLTIVENAEMVLSSPFERLLLGIIALTQGILDLKMYHSDSASFLAGQGEDLFHISSAYRFNDCDYHTLSSIEQKRTEELVEESVKSFVEQREIEDACPKLFRADHVRYLRGCLSQLSSGYQTMDASRSWMTYWVLHGLDLLGEPLAEESANNAIEFLRTCQSPNGGFGGGPGQKAHLATTYASIMALCIIGTQKAYDVIDRQKLLDYLRRMKNDDGSFKMHDHGETDVRGAYCAAAAAQITKLADAKLFDKTAEWIIGCQTYEGGFAASPGCEAHGGYTFCGIACLTLLGREKLAHEASLLRWLSSRQMRYEGGFNGRTNKLVDGCYSFWQAAAYQILCQRLSHQKIDNLPMFDCKALQNYILVCCQHPLGGLIDKPGKNRDLYHTCYTLSGLSIAQHFDPSEVAHPTVVGLKSNEVRRIHPIYNITLGKERDAAAYFSRFTSSSGQTAES</sequence>
<comment type="function">
    <text evidence="12">Essential subunit of the farnesyltransferase complex. Catalyzes the transfer of a farnesyl moiety from farnesyl diphosphate to a cysteine at the fourth position from the C-terminus of several proteins having the C-terminal sequence Cys-aliphatic-aliphatic-X.</text>
</comment>
<evidence type="ECO:0000256" key="4">
    <source>
        <dbReference type="ARBA" id="ARBA00022553"/>
    </source>
</evidence>
<evidence type="ECO:0000256" key="10">
    <source>
        <dbReference type="ARBA" id="ARBA00023098"/>
    </source>
</evidence>
<evidence type="ECO:0000256" key="12">
    <source>
        <dbReference type="ARBA" id="ARBA00055850"/>
    </source>
</evidence>
<evidence type="ECO:0000256" key="5">
    <source>
        <dbReference type="ARBA" id="ARBA00022602"/>
    </source>
</evidence>
<evidence type="ECO:0000256" key="9">
    <source>
        <dbReference type="ARBA" id="ARBA00022833"/>
    </source>
</evidence>
<organism evidence="17 18">
    <name type="scientific">Trichuris suis</name>
    <name type="common">pig whipworm</name>
    <dbReference type="NCBI Taxonomy" id="68888"/>
    <lineage>
        <taxon>Eukaryota</taxon>
        <taxon>Metazoa</taxon>
        <taxon>Ecdysozoa</taxon>
        <taxon>Nematoda</taxon>
        <taxon>Enoplea</taxon>
        <taxon>Dorylaimia</taxon>
        <taxon>Trichinellida</taxon>
        <taxon>Trichuridae</taxon>
        <taxon>Trichuris</taxon>
    </lineage>
</organism>
<dbReference type="GO" id="GO:0004660">
    <property type="term" value="F:protein farnesyltransferase activity"/>
    <property type="evidence" value="ECO:0007669"/>
    <property type="project" value="UniProtKB-UniRule"/>
</dbReference>
<gene>
    <name evidence="17" type="ORF">M513_11525</name>
</gene>
<keyword evidence="9 14" id="KW-0862">Zinc</keyword>
<comment type="cofactor">
    <cofactor evidence="14">
        <name>Zn(2+)</name>
        <dbReference type="ChEBI" id="CHEBI:29105"/>
    </cofactor>
    <text evidence="14">Binds 1 zinc ion per subunit.</text>
</comment>
<dbReference type="Proteomes" id="UP000030764">
    <property type="component" value="Unassembled WGS sequence"/>
</dbReference>
<protein>
    <recommendedName>
        <fullName evidence="3 14">Protein farnesyltransferase subunit beta</fullName>
        <shortName evidence="14">FTase-beta</shortName>
        <ecNumber evidence="2 14">2.5.1.58</ecNumber>
    </recommendedName>
</protein>
<feature type="domain" description="Prenyltransferase alpha-alpha toroid" evidence="16">
    <location>
        <begin position="111"/>
        <end position="437"/>
    </location>
</feature>
<dbReference type="PANTHER" id="PTHR11774:SF6">
    <property type="entry name" value="PROTEIN FARNESYLTRANSFERASE SUBUNIT BETA"/>
    <property type="match status" value="1"/>
</dbReference>
<dbReference type="GO" id="GO:0006629">
    <property type="term" value="P:lipid metabolic process"/>
    <property type="evidence" value="ECO:0007669"/>
    <property type="project" value="UniProtKB-KW"/>
</dbReference>
<evidence type="ECO:0000256" key="2">
    <source>
        <dbReference type="ARBA" id="ARBA00012702"/>
    </source>
</evidence>
<evidence type="ECO:0000256" key="15">
    <source>
        <dbReference type="SAM" id="SignalP"/>
    </source>
</evidence>
<evidence type="ECO:0000259" key="16">
    <source>
        <dbReference type="Pfam" id="PF00432"/>
    </source>
</evidence>
<dbReference type="EC" id="2.5.1.58" evidence="2 14"/>
<comment type="catalytic activity">
    <reaction evidence="11">
        <text>L-cysteinyl-[protein] + (2E,6E)-farnesyl diphosphate = S-(2E,6E)-farnesyl-L-cysteinyl-[protein] + diphosphate</text>
        <dbReference type="Rhea" id="RHEA:13345"/>
        <dbReference type="Rhea" id="RHEA-COMP:10131"/>
        <dbReference type="Rhea" id="RHEA-COMP:11535"/>
        <dbReference type="ChEBI" id="CHEBI:29950"/>
        <dbReference type="ChEBI" id="CHEBI:33019"/>
        <dbReference type="ChEBI" id="CHEBI:86019"/>
        <dbReference type="ChEBI" id="CHEBI:175763"/>
        <dbReference type="EC" id="2.5.1.58"/>
    </reaction>
</comment>
<comment type="function">
    <text evidence="14">Catalyzes the transfer of a farnesyl moiety from farnesyl diphosphate to a cysteine at the fourth position from the C-terminus of several proteins. The beta subunit is responsible for peptide-binding.</text>
</comment>
<keyword evidence="6 14" id="KW-0808">Transferase</keyword>
<dbReference type="AlphaFoldDB" id="A0A085LRL0"/>
<dbReference type="InterPro" id="IPR045089">
    <property type="entry name" value="PGGT1B-like"/>
</dbReference>
<keyword evidence="7 14" id="KW-0479">Metal-binding</keyword>
<accession>A0A085LRL0</accession>
<evidence type="ECO:0000256" key="13">
    <source>
        <dbReference type="ARBA" id="ARBA00064192"/>
    </source>
</evidence>
<proteinExistence type="inferred from homology"/>
<dbReference type="PANTHER" id="PTHR11774">
    <property type="entry name" value="GERANYLGERANYL TRANSFERASE TYPE BETA SUBUNIT"/>
    <property type="match status" value="1"/>
</dbReference>
<evidence type="ECO:0000313" key="17">
    <source>
        <dbReference type="EMBL" id="KFD47606.1"/>
    </source>
</evidence>
<keyword evidence="15" id="KW-0732">Signal</keyword>
<dbReference type="InterPro" id="IPR001330">
    <property type="entry name" value="Prenyltrans"/>
</dbReference>
<keyword evidence="8" id="KW-0677">Repeat</keyword>
<dbReference type="GO" id="GO:0097354">
    <property type="term" value="P:prenylation"/>
    <property type="evidence" value="ECO:0007669"/>
    <property type="project" value="UniProtKB-UniRule"/>
</dbReference>
<name>A0A085LRL0_9BILA</name>
<reference evidence="17 18" key="1">
    <citation type="journal article" date="2014" name="Nat. Genet.">
        <title>Genome and transcriptome of the porcine whipworm Trichuris suis.</title>
        <authorList>
            <person name="Jex A.R."/>
            <person name="Nejsum P."/>
            <person name="Schwarz E.M."/>
            <person name="Hu L."/>
            <person name="Young N.D."/>
            <person name="Hall R.S."/>
            <person name="Korhonen P.K."/>
            <person name="Liao S."/>
            <person name="Thamsborg S."/>
            <person name="Xia J."/>
            <person name="Xu P."/>
            <person name="Wang S."/>
            <person name="Scheerlinck J.P."/>
            <person name="Hofmann A."/>
            <person name="Sternberg P.W."/>
            <person name="Wang J."/>
            <person name="Gasser R.B."/>
        </authorList>
    </citation>
    <scope>NUCLEOTIDE SEQUENCE [LARGE SCALE GENOMIC DNA]</scope>
    <source>
        <strain evidence="17">DCEP-RM93M</strain>
    </source>
</reference>
<dbReference type="Gene3D" id="1.50.10.20">
    <property type="match status" value="1"/>
</dbReference>
<comment type="subunit">
    <text evidence="13">Heterodimer of FNTA and FNTB.</text>
</comment>
<feature type="chain" id="PRO_5001794787" description="Protein farnesyltransferase subunit beta" evidence="15">
    <location>
        <begin position="19"/>
        <end position="462"/>
    </location>
</feature>
<evidence type="ECO:0000256" key="6">
    <source>
        <dbReference type="ARBA" id="ARBA00022679"/>
    </source>
</evidence>
<evidence type="ECO:0000256" key="11">
    <source>
        <dbReference type="ARBA" id="ARBA00050225"/>
    </source>
</evidence>
<evidence type="ECO:0000313" key="18">
    <source>
        <dbReference type="Proteomes" id="UP000030764"/>
    </source>
</evidence>
<evidence type="ECO:0000256" key="8">
    <source>
        <dbReference type="ARBA" id="ARBA00022737"/>
    </source>
</evidence>
<evidence type="ECO:0000256" key="7">
    <source>
        <dbReference type="ARBA" id="ARBA00022723"/>
    </source>
</evidence>
<dbReference type="InterPro" id="IPR026872">
    <property type="entry name" value="FTB"/>
</dbReference>
<comment type="subunit">
    <text evidence="14">Heterodimer of an alpha and a beta subunit.</text>
</comment>
<dbReference type="EMBL" id="KL363320">
    <property type="protein sequence ID" value="KFD47606.1"/>
    <property type="molecule type" value="Genomic_DNA"/>
</dbReference>
<evidence type="ECO:0000256" key="3">
    <source>
        <dbReference type="ARBA" id="ARBA00015798"/>
    </source>
</evidence>
<evidence type="ECO:0000256" key="14">
    <source>
        <dbReference type="RuleBase" id="RU365056"/>
    </source>
</evidence>
<dbReference type="InterPro" id="IPR008930">
    <property type="entry name" value="Terpenoid_cyclase/PrenylTrfase"/>
</dbReference>
<dbReference type="Pfam" id="PF00432">
    <property type="entry name" value="Prenyltrans"/>
    <property type="match status" value="1"/>
</dbReference>
<dbReference type="GO" id="GO:0005965">
    <property type="term" value="C:protein farnesyltransferase complex"/>
    <property type="evidence" value="ECO:0007669"/>
    <property type="project" value="UniProtKB-UniRule"/>
</dbReference>